<dbReference type="SUPFAM" id="SSF50447">
    <property type="entry name" value="Translation proteins"/>
    <property type="match status" value="1"/>
</dbReference>
<sequence>MKKEFLEVGEIVGVHGIRGEVKVVPWCDTPEYLKHFDTFYIGALPRKARSLRIHKSFVLLTLEGIDDRDKAQALVGSVLAVPREAASLAEGRHFIADLIGLEVLDADTGASVGRLEEIFPSPAHDIYVVRGRREYLIPAVSEFIRQIDPEHGFIRVRILEGMAADEN</sequence>
<reference evidence="8 9" key="1">
    <citation type="submission" date="2017-04" db="EMBL/GenBank/DDBJ databases">
        <authorList>
            <person name="Afonso C.L."/>
            <person name="Miller P.J."/>
            <person name="Scott M.A."/>
            <person name="Spackman E."/>
            <person name="Goraichik I."/>
            <person name="Dimitrov K.M."/>
            <person name="Suarez D.L."/>
            <person name="Swayne D.E."/>
        </authorList>
    </citation>
    <scope>NUCLEOTIDE SEQUENCE [LARGE SCALE GENOMIC DNA]</scope>
    <source>
        <strain evidence="8 9">DSM 12816</strain>
    </source>
</reference>
<evidence type="ECO:0000313" key="8">
    <source>
        <dbReference type="EMBL" id="SMC45841.1"/>
    </source>
</evidence>
<comment type="similarity">
    <text evidence="5">Belongs to the RimM family.</text>
</comment>
<dbReference type="GO" id="GO:0042274">
    <property type="term" value="P:ribosomal small subunit biogenesis"/>
    <property type="evidence" value="ECO:0007669"/>
    <property type="project" value="UniProtKB-UniRule"/>
</dbReference>
<dbReference type="GO" id="GO:0005840">
    <property type="term" value="C:ribosome"/>
    <property type="evidence" value="ECO:0007669"/>
    <property type="project" value="InterPro"/>
</dbReference>
<gene>
    <name evidence="5" type="primary">rimM</name>
    <name evidence="8" type="ORF">SAMN02745168_0951</name>
</gene>
<name>A0A1W1ZCC1_9FIRM</name>
<keyword evidence="9" id="KW-1185">Reference proteome</keyword>
<dbReference type="PANTHER" id="PTHR33692:SF1">
    <property type="entry name" value="RIBOSOME MATURATION FACTOR RIMM"/>
    <property type="match status" value="1"/>
</dbReference>
<dbReference type="InterPro" id="IPR009000">
    <property type="entry name" value="Transl_B-barrel_sf"/>
</dbReference>
<evidence type="ECO:0000313" key="9">
    <source>
        <dbReference type="Proteomes" id="UP000192790"/>
    </source>
</evidence>
<dbReference type="InterPro" id="IPR056792">
    <property type="entry name" value="PRC_RimM"/>
</dbReference>
<dbReference type="STRING" id="1122930.SAMN02745168_0951"/>
<evidence type="ECO:0000256" key="3">
    <source>
        <dbReference type="ARBA" id="ARBA00022552"/>
    </source>
</evidence>
<evidence type="ECO:0000256" key="5">
    <source>
        <dbReference type="HAMAP-Rule" id="MF_00014"/>
    </source>
</evidence>
<dbReference type="GO" id="GO:0005737">
    <property type="term" value="C:cytoplasm"/>
    <property type="evidence" value="ECO:0007669"/>
    <property type="project" value="UniProtKB-SubCell"/>
</dbReference>
<evidence type="ECO:0000256" key="2">
    <source>
        <dbReference type="ARBA" id="ARBA00022517"/>
    </source>
</evidence>
<dbReference type="HAMAP" id="MF_00014">
    <property type="entry name" value="Ribosome_mat_RimM"/>
    <property type="match status" value="1"/>
</dbReference>
<organism evidence="8 9">
    <name type="scientific">Papillibacter cinnamivorans DSM 12816</name>
    <dbReference type="NCBI Taxonomy" id="1122930"/>
    <lineage>
        <taxon>Bacteria</taxon>
        <taxon>Bacillati</taxon>
        <taxon>Bacillota</taxon>
        <taxon>Clostridia</taxon>
        <taxon>Eubacteriales</taxon>
        <taxon>Oscillospiraceae</taxon>
        <taxon>Papillibacter</taxon>
    </lineage>
</organism>
<keyword evidence="4 5" id="KW-0143">Chaperone</keyword>
<feature type="domain" description="Ribosome maturation factor RimM PRC barrel" evidence="7">
    <location>
        <begin position="97"/>
        <end position="161"/>
    </location>
</feature>
<comment type="subcellular location">
    <subcellularLocation>
        <location evidence="5">Cytoplasm</location>
    </subcellularLocation>
</comment>
<evidence type="ECO:0000256" key="1">
    <source>
        <dbReference type="ARBA" id="ARBA00022490"/>
    </source>
</evidence>
<evidence type="ECO:0000259" key="7">
    <source>
        <dbReference type="Pfam" id="PF24986"/>
    </source>
</evidence>
<accession>A0A1W1ZCC1</accession>
<keyword evidence="2 5" id="KW-0690">Ribosome biogenesis</keyword>
<comment type="subunit">
    <text evidence="5">Binds ribosomal protein uS19.</text>
</comment>
<dbReference type="GO" id="GO:0043022">
    <property type="term" value="F:ribosome binding"/>
    <property type="evidence" value="ECO:0007669"/>
    <property type="project" value="InterPro"/>
</dbReference>
<dbReference type="InterPro" id="IPR011033">
    <property type="entry name" value="PRC_barrel-like_sf"/>
</dbReference>
<dbReference type="InterPro" id="IPR002676">
    <property type="entry name" value="RimM_N"/>
</dbReference>
<proteinExistence type="inferred from homology"/>
<feature type="domain" description="RimM N-terminal" evidence="6">
    <location>
        <begin position="8"/>
        <end position="84"/>
    </location>
</feature>
<dbReference type="InterPro" id="IPR036976">
    <property type="entry name" value="RimM_N_sf"/>
</dbReference>
<dbReference type="Proteomes" id="UP000192790">
    <property type="component" value="Unassembled WGS sequence"/>
</dbReference>
<dbReference type="SUPFAM" id="SSF50346">
    <property type="entry name" value="PRC-barrel domain"/>
    <property type="match status" value="1"/>
</dbReference>
<dbReference type="Pfam" id="PF24986">
    <property type="entry name" value="PRC_RimM"/>
    <property type="match status" value="1"/>
</dbReference>
<evidence type="ECO:0000259" key="6">
    <source>
        <dbReference type="Pfam" id="PF01782"/>
    </source>
</evidence>
<dbReference type="InterPro" id="IPR011961">
    <property type="entry name" value="RimM"/>
</dbReference>
<dbReference type="PANTHER" id="PTHR33692">
    <property type="entry name" value="RIBOSOME MATURATION FACTOR RIMM"/>
    <property type="match status" value="1"/>
</dbReference>
<dbReference type="EMBL" id="FWXW01000002">
    <property type="protein sequence ID" value="SMC45841.1"/>
    <property type="molecule type" value="Genomic_DNA"/>
</dbReference>
<protein>
    <recommendedName>
        <fullName evidence="5">Ribosome maturation factor RimM</fullName>
    </recommendedName>
</protein>
<dbReference type="GO" id="GO:0006364">
    <property type="term" value="P:rRNA processing"/>
    <property type="evidence" value="ECO:0007669"/>
    <property type="project" value="UniProtKB-UniRule"/>
</dbReference>
<dbReference type="Gene3D" id="2.40.30.60">
    <property type="entry name" value="RimM"/>
    <property type="match status" value="1"/>
</dbReference>
<dbReference type="Gene3D" id="2.30.30.240">
    <property type="entry name" value="PRC-barrel domain"/>
    <property type="match status" value="1"/>
</dbReference>
<dbReference type="NCBIfam" id="TIGR02273">
    <property type="entry name" value="16S_RimM"/>
    <property type="match status" value="1"/>
</dbReference>
<dbReference type="AlphaFoldDB" id="A0A1W1ZCC1"/>
<dbReference type="Pfam" id="PF01782">
    <property type="entry name" value="RimM"/>
    <property type="match status" value="1"/>
</dbReference>
<comment type="function">
    <text evidence="5">An accessory protein needed during the final step in the assembly of 30S ribosomal subunit, possibly for assembly of the head region. Essential for efficient processing of 16S rRNA. May be needed both before and after RbfA during the maturation of 16S rRNA. It has affinity for free ribosomal 30S subunits but not for 70S ribosomes.</text>
</comment>
<keyword evidence="3 5" id="KW-0698">rRNA processing</keyword>
<dbReference type="RefSeq" id="WP_084233594.1">
    <property type="nucleotide sequence ID" value="NZ_FWXW01000002.1"/>
</dbReference>
<keyword evidence="1 5" id="KW-0963">Cytoplasm</keyword>
<comment type="domain">
    <text evidence="5">The PRC barrel domain binds ribosomal protein uS19.</text>
</comment>
<dbReference type="OrthoDB" id="9810331at2"/>
<evidence type="ECO:0000256" key="4">
    <source>
        <dbReference type="ARBA" id="ARBA00023186"/>
    </source>
</evidence>